<gene>
    <name evidence="6" type="ORF">CKALI_06320</name>
</gene>
<sequence length="214" mass="23508">MDIMGFAAGPFQTNCYIWSHEGHCVIVDPGMHAHDRVVEVVEKQGATVESVVLTHGHIDHTRDAGSLAKRYGVPVYIHADDEFMLEKGAGVRAETRQLFDADNMTPIADLRHLSHGETVTMAGIEFDIHHAPGHSPGSVLLVSNDSHVCFSGDVLFKGSIGRTDLDHSNHQHMIASLRDQVLTLDDSLHVLPGHGEATTVRAERMTNPFLQQLR</sequence>
<dbReference type="PANTHER" id="PTHR46233">
    <property type="entry name" value="HYDROXYACYLGLUTATHIONE HYDROLASE GLOC"/>
    <property type="match status" value="1"/>
</dbReference>
<keyword evidence="3 6" id="KW-0378">Hydrolase</keyword>
<dbReference type="KEGG" id="ckw:CKALI_06320"/>
<dbReference type="GO" id="GO:0016787">
    <property type="term" value="F:hydrolase activity"/>
    <property type="evidence" value="ECO:0007669"/>
    <property type="project" value="UniProtKB-KW"/>
</dbReference>
<dbReference type="PANTHER" id="PTHR46233:SF3">
    <property type="entry name" value="HYDROXYACYLGLUTATHIONE HYDROLASE GLOC"/>
    <property type="match status" value="1"/>
</dbReference>
<dbReference type="InterPro" id="IPR051453">
    <property type="entry name" value="MBL_Glyoxalase_II"/>
</dbReference>
<dbReference type="GO" id="GO:0046872">
    <property type="term" value="F:metal ion binding"/>
    <property type="evidence" value="ECO:0007669"/>
    <property type="project" value="UniProtKB-KW"/>
</dbReference>
<evidence type="ECO:0000259" key="5">
    <source>
        <dbReference type="SMART" id="SM00849"/>
    </source>
</evidence>
<dbReference type="Pfam" id="PF00753">
    <property type="entry name" value="Lactamase_B"/>
    <property type="match status" value="1"/>
</dbReference>
<feature type="domain" description="Metallo-beta-lactamase" evidence="5">
    <location>
        <begin position="12"/>
        <end position="194"/>
    </location>
</feature>
<dbReference type="SUPFAM" id="SSF56281">
    <property type="entry name" value="Metallo-hydrolase/oxidoreductase"/>
    <property type="match status" value="1"/>
</dbReference>
<dbReference type="Gene3D" id="3.60.15.10">
    <property type="entry name" value="Ribonuclease Z/Hydroxyacylglutathione hydrolase-like"/>
    <property type="match status" value="1"/>
</dbReference>
<dbReference type="InterPro" id="IPR001279">
    <property type="entry name" value="Metallo-B-lactamas"/>
</dbReference>
<keyword evidence="4" id="KW-0862">Zinc</keyword>
<name>A0A6B8VD85_9CORY</name>
<evidence type="ECO:0000256" key="1">
    <source>
        <dbReference type="ARBA" id="ARBA00001947"/>
    </source>
</evidence>
<protein>
    <submittedName>
        <fullName evidence="6">Metallo-hydrolase</fullName>
        <ecNumber evidence="6">3.-.-.-</ecNumber>
    </submittedName>
</protein>
<dbReference type="EC" id="3.-.-.-" evidence="6"/>
<reference evidence="7" key="1">
    <citation type="submission" date="2019-11" db="EMBL/GenBank/DDBJ databases">
        <title>Complete genome sequence of Corynebacterium kalinowskii 1959, a novel Corynebacterium species isolated from soil of a small paddock in Vilsendorf, Germany.</title>
        <authorList>
            <person name="Schaffert L."/>
            <person name="Ruwe M."/>
            <person name="Milse J."/>
            <person name="Hanuschka K."/>
            <person name="Ortseifen V."/>
            <person name="Droste J."/>
            <person name="Brandt D."/>
            <person name="Schlueter L."/>
            <person name="Kutter Y."/>
            <person name="Vinke S."/>
            <person name="Viehoefer P."/>
            <person name="Jacob L."/>
            <person name="Luebke N.-C."/>
            <person name="Schulte-Berndt E."/>
            <person name="Hain C."/>
            <person name="Linder M."/>
            <person name="Schmidt P."/>
            <person name="Wollenschlaeger L."/>
            <person name="Luttermann T."/>
            <person name="Thieme E."/>
            <person name="Hassa J."/>
            <person name="Haak M."/>
            <person name="Wittchen M."/>
            <person name="Mentz A."/>
            <person name="Persicke M."/>
            <person name="Busche T."/>
            <person name="Ruckert C."/>
        </authorList>
    </citation>
    <scope>NUCLEOTIDE SEQUENCE [LARGE SCALE GENOMIC DNA]</scope>
    <source>
        <strain evidence="7">1959</strain>
    </source>
</reference>
<comment type="cofactor">
    <cofactor evidence="1">
        <name>Zn(2+)</name>
        <dbReference type="ChEBI" id="CHEBI:29105"/>
    </cofactor>
</comment>
<keyword evidence="7" id="KW-1185">Reference proteome</keyword>
<evidence type="ECO:0000256" key="3">
    <source>
        <dbReference type="ARBA" id="ARBA00022801"/>
    </source>
</evidence>
<accession>A0A6B8VD85</accession>
<dbReference type="InterPro" id="IPR036866">
    <property type="entry name" value="RibonucZ/Hydroxyglut_hydro"/>
</dbReference>
<dbReference type="CDD" id="cd06262">
    <property type="entry name" value="metallo-hydrolase-like_MBL-fold"/>
    <property type="match status" value="1"/>
</dbReference>
<evidence type="ECO:0000256" key="4">
    <source>
        <dbReference type="ARBA" id="ARBA00022833"/>
    </source>
</evidence>
<dbReference type="EMBL" id="CP046452">
    <property type="protein sequence ID" value="QGU02133.1"/>
    <property type="molecule type" value="Genomic_DNA"/>
</dbReference>
<dbReference type="SMART" id="SM00849">
    <property type="entry name" value="Lactamase_B"/>
    <property type="match status" value="1"/>
</dbReference>
<dbReference type="RefSeq" id="WP_156192485.1">
    <property type="nucleotide sequence ID" value="NZ_CP046452.1"/>
</dbReference>
<organism evidence="6 7">
    <name type="scientific">Corynebacterium kalinowskii</name>
    <dbReference type="NCBI Taxonomy" id="2675216"/>
    <lineage>
        <taxon>Bacteria</taxon>
        <taxon>Bacillati</taxon>
        <taxon>Actinomycetota</taxon>
        <taxon>Actinomycetes</taxon>
        <taxon>Mycobacteriales</taxon>
        <taxon>Corynebacteriaceae</taxon>
        <taxon>Corynebacterium</taxon>
    </lineage>
</organism>
<proteinExistence type="predicted"/>
<evidence type="ECO:0000313" key="6">
    <source>
        <dbReference type="EMBL" id="QGU02133.1"/>
    </source>
</evidence>
<evidence type="ECO:0000313" key="7">
    <source>
        <dbReference type="Proteomes" id="UP000427071"/>
    </source>
</evidence>
<evidence type="ECO:0000256" key="2">
    <source>
        <dbReference type="ARBA" id="ARBA00022723"/>
    </source>
</evidence>
<keyword evidence="2" id="KW-0479">Metal-binding</keyword>
<dbReference type="Proteomes" id="UP000427071">
    <property type="component" value="Chromosome"/>
</dbReference>
<dbReference type="AlphaFoldDB" id="A0A6B8VD85"/>